<keyword evidence="5" id="KW-0046">Antibiotic resistance</keyword>
<dbReference type="PROSITE" id="PS51012">
    <property type="entry name" value="ABC_TM2"/>
    <property type="match status" value="1"/>
</dbReference>
<dbReference type="PANTHER" id="PTHR43027:SF2">
    <property type="entry name" value="TRANSPORT PERMEASE PROTEIN"/>
    <property type="match status" value="1"/>
</dbReference>
<keyword evidence="4 6" id="KW-0472">Membrane</keyword>
<feature type="transmembrane region" description="Helical" evidence="6">
    <location>
        <begin position="37"/>
        <end position="57"/>
    </location>
</feature>
<dbReference type="Pfam" id="PF01061">
    <property type="entry name" value="ABC2_membrane"/>
    <property type="match status" value="1"/>
</dbReference>
<dbReference type="RefSeq" id="WP_188806765.1">
    <property type="nucleotide sequence ID" value="NZ_BAAAOU010000008.1"/>
</dbReference>
<feature type="transmembrane region" description="Helical" evidence="6">
    <location>
        <begin position="115"/>
        <end position="141"/>
    </location>
</feature>
<evidence type="ECO:0000256" key="2">
    <source>
        <dbReference type="ARBA" id="ARBA00022692"/>
    </source>
</evidence>
<dbReference type="EMBL" id="BMLQ01000009">
    <property type="protein sequence ID" value="GGO48380.1"/>
    <property type="molecule type" value="Genomic_DNA"/>
</dbReference>
<reference evidence="9" key="1">
    <citation type="journal article" date="2019" name="Int. J. Syst. Evol. Microbiol.">
        <title>The Global Catalogue of Microorganisms (GCM) 10K type strain sequencing project: providing services to taxonomists for standard genome sequencing and annotation.</title>
        <authorList>
            <consortium name="The Broad Institute Genomics Platform"/>
            <consortium name="The Broad Institute Genome Sequencing Center for Infectious Disease"/>
            <person name="Wu L."/>
            <person name="Ma J."/>
        </authorList>
    </citation>
    <scope>NUCLEOTIDE SEQUENCE [LARGE SCALE GENOMIC DNA]</scope>
    <source>
        <strain evidence="9">CGMCC 1.7064</strain>
    </source>
</reference>
<dbReference type="InterPro" id="IPR052902">
    <property type="entry name" value="ABC-2_transporter"/>
</dbReference>
<evidence type="ECO:0000313" key="9">
    <source>
        <dbReference type="Proteomes" id="UP000642509"/>
    </source>
</evidence>
<comment type="similarity">
    <text evidence="6">Belongs to the ABC-2 integral membrane protein family.</text>
</comment>
<evidence type="ECO:0000259" key="7">
    <source>
        <dbReference type="PROSITE" id="PS51012"/>
    </source>
</evidence>
<organism evidence="8 9">
    <name type="scientific">Citricoccus zhacaiensis</name>
    <dbReference type="NCBI Taxonomy" id="489142"/>
    <lineage>
        <taxon>Bacteria</taxon>
        <taxon>Bacillati</taxon>
        <taxon>Actinomycetota</taxon>
        <taxon>Actinomycetes</taxon>
        <taxon>Micrococcales</taxon>
        <taxon>Micrococcaceae</taxon>
        <taxon>Citricoccus</taxon>
    </lineage>
</organism>
<keyword evidence="3 6" id="KW-1133">Transmembrane helix</keyword>
<dbReference type="InterPro" id="IPR000412">
    <property type="entry name" value="ABC_2_transport"/>
</dbReference>
<evidence type="ECO:0000256" key="3">
    <source>
        <dbReference type="ARBA" id="ARBA00022989"/>
    </source>
</evidence>
<gene>
    <name evidence="8" type="ORF">GCM10010977_27800</name>
</gene>
<feature type="transmembrane region" description="Helical" evidence="6">
    <location>
        <begin position="180"/>
        <end position="202"/>
    </location>
</feature>
<feature type="domain" description="ABC transmembrane type-2" evidence="7">
    <location>
        <begin position="35"/>
        <end position="259"/>
    </location>
</feature>
<dbReference type="InterPro" id="IPR013525">
    <property type="entry name" value="ABC2_TM"/>
</dbReference>
<evidence type="ECO:0000256" key="5">
    <source>
        <dbReference type="ARBA" id="ARBA00023251"/>
    </source>
</evidence>
<comment type="caution">
    <text evidence="8">The sequence shown here is derived from an EMBL/GenBank/DDBJ whole genome shotgun (WGS) entry which is preliminary data.</text>
</comment>
<evidence type="ECO:0000256" key="4">
    <source>
        <dbReference type="ARBA" id="ARBA00023136"/>
    </source>
</evidence>
<dbReference type="PIRSF" id="PIRSF006648">
    <property type="entry name" value="DrrB"/>
    <property type="match status" value="1"/>
</dbReference>
<dbReference type="Proteomes" id="UP000642509">
    <property type="component" value="Unassembled WGS sequence"/>
</dbReference>
<keyword evidence="6" id="KW-1003">Cell membrane</keyword>
<evidence type="ECO:0000256" key="6">
    <source>
        <dbReference type="RuleBase" id="RU361157"/>
    </source>
</evidence>
<protein>
    <recommendedName>
        <fullName evidence="6">Transport permease protein</fullName>
    </recommendedName>
</protein>
<feature type="transmembrane region" description="Helical" evidence="6">
    <location>
        <begin position="147"/>
        <end position="173"/>
    </location>
</feature>
<dbReference type="InterPro" id="IPR047817">
    <property type="entry name" value="ABC2_TM_bact-type"/>
</dbReference>
<accession>A0ABQ2M826</accession>
<name>A0ABQ2M826_9MICC</name>
<comment type="subcellular location">
    <subcellularLocation>
        <location evidence="6">Cell membrane</location>
        <topology evidence="6">Multi-pass membrane protein</topology>
    </subcellularLocation>
    <subcellularLocation>
        <location evidence="1">Membrane</location>
        <topology evidence="1">Multi-pass membrane protein</topology>
    </subcellularLocation>
</comment>
<keyword evidence="9" id="KW-1185">Reference proteome</keyword>
<proteinExistence type="inferred from homology"/>
<feature type="transmembrane region" description="Helical" evidence="6">
    <location>
        <begin position="238"/>
        <end position="256"/>
    </location>
</feature>
<keyword evidence="2 6" id="KW-0812">Transmembrane</keyword>
<evidence type="ECO:0000256" key="1">
    <source>
        <dbReference type="ARBA" id="ARBA00004141"/>
    </source>
</evidence>
<sequence>MTTDIVPTPTARRPGPKSWLALVGAEAKMVTRDTSGLIIPLGLPLLILVMSAAPASQEVIVNGRTALDLFVLPLVLTVIIATIGIINMPSFLAYYRRSGILRRLAVTPASPAMVLVAQVVVSLLQAVLGMILALAVAFWGFGANPPAHLWAGVGIFLLALAAMYALGMMVAAVAPTPNSAVAIGLVLFFAFGALGGLFGGVQMLPEALAPLADWLPFGAAVQALGSAWAGVALELTHLISLVTTTVVGTGVAIWLFRWE</sequence>
<dbReference type="PANTHER" id="PTHR43027">
    <property type="entry name" value="DOXORUBICIN RESISTANCE ABC TRANSPORTER PERMEASE PROTEIN DRRC-RELATED"/>
    <property type="match status" value="1"/>
</dbReference>
<evidence type="ECO:0000313" key="8">
    <source>
        <dbReference type="EMBL" id="GGO48380.1"/>
    </source>
</evidence>
<feature type="transmembrane region" description="Helical" evidence="6">
    <location>
        <begin position="69"/>
        <end position="94"/>
    </location>
</feature>
<keyword evidence="6" id="KW-0813">Transport</keyword>